<dbReference type="InterPro" id="IPR057766">
    <property type="entry name" value="Znf-C2H2_OTU1-like_C"/>
</dbReference>
<dbReference type="SUPFAM" id="SSF46934">
    <property type="entry name" value="UBA-like"/>
    <property type="match status" value="1"/>
</dbReference>
<dbReference type="Gene3D" id="1.10.8.10">
    <property type="entry name" value="DNA helicase RuvA subunit, C-terminal domain"/>
    <property type="match status" value="1"/>
</dbReference>
<comment type="caution">
    <text evidence="3">The sequence shown here is derived from an EMBL/GenBank/DDBJ whole genome shotgun (WGS) entry which is preliminary data.</text>
</comment>
<dbReference type="PANTHER" id="PTHR46713:SF1">
    <property type="entry name" value="F13M7.16 PROTEIN"/>
    <property type="match status" value="1"/>
</dbReference>
<accession>A0AAX6HZ51</accession>
<dbReference type="PROSITE" id="PS00028">
    <property type="entry name" value="ZINC_FINGER_C2H2_1"/>
    <property type="match status" value="2"/>
</dbReference>
<feature type="region of interest" description="Disordered" evidence="1">
    <location>
        <begin position="74"/>
        <end position="109"/>
    </location>
</feature>
<dbReference type="EMBL" id="JANAVB010005599">
    <property type="protein sequence ID" value="KAJ6845993.1"/>
    <property type="molecule type" value="Genomic_DNA"/>
</dbReference>
<dbReference type="PROSITE" id="PS50030">
    <property type="entry name" value="UBA"/>
    <property type="match status" value="1"/>
</dbReference>
<sequence>MATGLSLRCGDCGAQLKSVEEAQQHAELTSHTNFSESTEAVLNLVCSLCGKPCRSKTETDLHTKRTGHAEFVDRTDEAAKPIDLEAPKKSEPESASAGAGGEGSQTEEMVVPDVDKSLLEQLESMGFPPARATRALHYSGNSSVEAAINWVAEHEDDPDIDEMPMVPANTKMDIDKPSLTPEEVKIKAQELRERARKKKEEEEKRMEREREKERIRIGKELLEAKRIEEDNERKRIIALRKAEKEEEKRAREKIRQRLEEDKAERRRKLGLPPEEPGSSKPAPPPVQEKKTLLPIRPATKAERMRDCLRSLKQNHKDEDAKVKRAFQTLLTYAGNVARNPDEEKFRKIRLNNQAFQDRIGCLRGGIEFLELCGFQKEGDELLFLPRDKVDMAVLNSAGSELNSAIANPFFGVL</sequence>
<name>A0AAX6HZ51_IRIPA</name>
<reference evidence="3" key="1">
    <citation type="journal article" date="2023" name="GigaByte">
        <title>Genome assembly of the bearded iris, Iris pallida Lam.</title>
        <authorList>
            <person name="Bruccoleri R.E."/>
            <person name="Oakeley E.J."/>
            <person name="Faust A.M.E."/>
            <person name="Altorfer M."/>
            <person name="Dessus-Babus S."/>
            <person name="Burckhardt D."/>
            <person name="Oertli M."/>
            <person name="Naumann U."/>
            <person name="Petersen F."/>
            <person name="Wong J."/>
        </authorList>
    </citation>
    <scope>NUCLEOTIDE SEQUENCE</scope>
    <source>
        <strain evidence="3">GSM-AAB239-AS_SAM_17_03QT</strain>
    </source>
</reference>
<evidence type="ECO:0000313" key="4">
    <source>
        <dbReference type="Proteomes" id="UP001140949"/>
    </source>
</evidence>
<dbReference type="Gene3D" id="1.20.58.2190">
    <property type="match status" value="1"/>
</dbReference>
<dbReference type="InterPro" id="IPR018997">
    <property type="entry name" value="PUB_domain"/>
</dbReference>
<evidence type="ECO:0000313" key="3">
    <source>
        <dbReference type="EMBL" id="KAJ6845993.1"/>
    </source>
</evidence>
<dbReference type="CDD" id="cd14290">
    <property type="entry name" value="UBA_PUB_plant"/>
    <property type="match status" value="1"/>
</dbReference>
<gene>
    <name evidence="3" type="ORF">M6B38_278120</name>
</gene>
<proteinExistence type="predicted"/>
<dbReference type="SMART" id="SM00165">
    <property type="entry name" value="UBA"/>
    <property type="match status" value="1"/>
</dbReference>
<feature type="compositionally biased region" description="Basic and acidic residues" evidence="1">
    <location>
        <begin position="74"/>
        <end position="92"/>
    </location>
</feature>
<dbReference type="AlphaFoldDB" id="A0AAX6HZ51"/>
<reference evidence="3" key="2">
    <citation type="submission" date="2023-04" db="EMBL/GenBank/DDBJ databases">
        <authorList>
            <person name="Bruccoleri R.E."/>
            <person name="Oakeley E.J."/>
            <person name="Faust A.-M."/>
            <person name="Dessus-Babus S."/>
            <person name="Altorfer M."/>
            <person name="Burckhardt D."/>
            <person name="Oertli M."/>
            <person name="Naumann U."/>
            <person name="Petersen F."/>
            <person name="Wong J."/>
        </authorList>
    </citation>
    <scope>NUCLEOTIDE SEQUENCE</scope>
    <source>
        <strain evidence="3">GSM-AAB239-AS_SAM_17_03QT</strain>
        <tissue evidence="3">Leaf</tissue>
    </source>
</reference>
<dbReference type="InterPro" id="IPR036339">
    <property type="entry name" value="PUB-like_dom_sf"/>
</dbReference>
<dbReference type="SUPFAM" id="SSF143503">
    <property type="entry name" value="PUG domain-like"/>
    <property type="match status" value="1"/>
</dbReference>
<dbReference type="Pfam" id="PF24560">
    <property type="entry name" value="zf-C2H2_OTU1_C"/>
    <property type="match status" value="1"/>
</dbReference>
<dbReference type="Proteomes" id="UP001140949">
    <property type="component" value="Unassembled WGS sequence"/>
</dbReference>
<dbReference type="CDD" id="cd10461">
    <property type="entry name" value="PUB_UBA_plant"/>
    <property type="match status" value="1"/>
</dbReference>
<feature type="region of interest" description="Disordered" evidence="1">
    <location>
        <begin position="193"/>
        <end position="212"/>
    </location>
</feature>
<feature type="domain" description="UBA" evidence="2">
    <location>
        <begin position="113"/>
        <end position="154"/>
    </location>
</feature>
<feature type="region of interest" description="Disordered" evidence="1">
    <location>
        <begin position="256"/>
        <end position="295"/>
    </location>
</feature>
<dbReference type="PANTHER" id="PTHR46713">
    <property type="entry name" value="F13M7.16 PROTEIN"/>
    <property type="match status" value="1"/>
</dbReference>
<dbReference type="InterPro" id="IPR009060">
    <property type="entry name" value="UBA-like_sf"/>
</dbReference>
<dbReference type="Pfam" id="PF22562">
    <property type="entry name" value="UBA_7"/>
    <property type="match status" value="1"/>
</dbReference>
<dbReference type="Pfam" id="PF09409">
    <property type="entry name" value="PUB"/>
    <property type="match status" value="1"/>
</dbReference>
<evidence type="ECO:0000259" key="2">
    <source>
        <dbReference type="PROSITE" id="PS50030"/>
    </source>
</evidence>
<keyword evidence="4" id="KW-1185">Reference proteome</keyword>
<dbReference type="SMART" id="SM00580">
    <property type="entry name" value="PUG"/>
    <property type="match status" value="1"/>
</dbReference>
<dbReference type="InterPro" id="IPR013087">
    <property type="entry name" value="Znf_C2H2_type"/>
</dbReference>
<organism evidence="3 4">
    <name type="scientific">Iris pallida</name>
    <name type="common">Sweet iris</name>
    <dbReference type="NCBI Taxonomy" id="29817"/>
    <lineage>
        <taxon>Eukaryota</taxon>
        <taxon>Viridiplantae</taxon>
        <taxon>Streptophyta</taxon>
        <taxon>Embryophyta</taxon>
        <taxon>Tracheophyta</taxon>
        <taxon>Spermatophyta</taxon>
        <taxon>Magnoliopsida</taxon>
        <taxon>Liliopsida</taxon>
        <taxon>Asparagales</taxon>
        <taxon>Iridaceae</taxon>
        <taxon>Iridoideae</taxon>
        <taxon>Irideae</taxon>
        <taxon>Iris</taxon>
    </lineage>
</organism>
<protein>
    <submittedName>
        <fullName evidence="3">Chromatin assembly factor 1 subunit A-B-like</fullName>
    </submittedName>
</protein>
<dbReference type="InterPro" id="IPR015940">
    <property type="entry name" value="UBA"/>
</dbReference>
<evidence type="ECO:0000256" key="1">
    <source>
        <dbReference type="SAM" id="MobiDB-lite"/>
    </source>
</evidence>